<evidence type="ECO:0000313" key="1">
    <source>
        <dbReference type="EMBL" id="NGM84470.1"/>
    </source>
</evidence>
<proteinExistence type="predicted"/>
<gene>
    <name evidence="1" type="ORF">G5B47_18835</name>
</gene>
<sequence>MLNLAGCGKEISRDENTAKQYITAQGYKITSSKGEVSSYILDKGKLIGSTESTPYRQAWGVQKAQPDAFFGKRITIYRFTVSNHPLEQKYKSKTNVYIMLCEGRMIGGYSFPDIAGLLGAPYSLNGLTLEEVTGLGYQEWLRHWEKKYGD</sequence>
<dbReference type="AlphaFoldDB" id="A0A6M1PMH2"/>
<protein>
    <recommendedName>
        <fullName evidence="3">DUF4830 domain-containing protein</fullName>
    </recommendedName>
</protein>
<keyword evidence="2" id="KW-1185">Reference proteome</keyword>
<evidence type="ECO:0008006" key="3">
    <source>
        <dbReference type="Google" id="ProtNLM"/>
    </source>
</evidence>
<evidence type="ECO:0000313" key="2">
    <source>
        <dbReference type="Proteomes" id="UP000480151"/>
    </source>
</evidence>
<name>A0A6M1PMH2_9BACL</name>
<organism evidence="1 2">
    <name type="scientific">Paenibacillus apii</name>
    <dbReference type="NCBI Taxonomy" id="1850370"/>
    <lineage>
        <taxon>Bacteria</taxon>
        <taxon>Bacillati</taxon>
        <taxon>Bacillota</taxon>
        <taxon>Bacilli</taxon>
        <taxon>Bacillales</taxon>
        <taxon>Paenibacillaceae</taxon>
        <taxon>Paenibacillus</taxon>
    </lineage>
</organism>
<dbReference type="EMBL" id="JAAKGU010000010">
    <property type="protein sequence ID" value="NGM84470.1"/>
    <property type="molecule type" value="Genomic_DNA"/>
</dbReference>
<dbReference type="Proteomes" id="UP000480151">
    <property type="component" value="Unassembled WGS sequence"/>
</dbReference>
<accession>A0A6M1PMH2</accession>
<reference evidence="1 2" key="1">
    <citation type="submission" date="2020-02" db="EMBL/GenBank/DDBJ databases">
        <authorList>
            <person name="Gao J."/>
            <person name="Sun J."/>
        </authorList>
    </citation>
    <scope>NUCLEOTIDE SEQUENCE [LARGE SCALE GENOMIC DNA]</scope>
    <source>
        <strain evidence="1 2">7124</strain>
    </source>
</reference>
<comment type="caution">
    <text evidence="1">The sequence shown here is derived from an EMBL/GenBank/DDBJ whole genome shotgun (WGS) entry which is preliminary data.</text>
</comment>